<sequence>MSRQMSQTMILCDQAASVSALDPNLLTKINLPASIRERAAAGRVTFTGPLLLVCGRSFLWMASQGLVALIFLAQHHTSPWREATYWWSICFTLADLTCLAAMRSFTRREGIRIRDLIGPIRMRHGRDLFLGLGYYMLVFPVFLGGGYLAQASFYGSRTNPSAYFLFSHALPLWAVIYSLSIYWIIQSATEELTYQGYVLPRLEALTGRSWIAFALVAFWFTAQHCAIGFVPDWRSLACRFLGFLPGCMVMIAIYKRTRRLMPLIIAHWLIDIGAILMTTL</sequence>
<evidence type="ECO:0000313" key="3">
    <source>
        <dbReference type="EMBL" id="SPE19328.1"/>
    </source>
</evidence>
<feature type="transmembrane region" description="Helical" evidence="1">
    <location>
        <begin position="236"/>
        <end position="253"/>
    </location>
</feature>
<feature type="transmembrane region" description="Helical" evidence="1">
    <location>
        <begin position="210"/>
        <end position="230"/>
    </location>
</feature>
<evidence type="ECO:0000259" key="2">
    <source>
        <dbReference type="Pfam" id="PF02517"/>
    </source>
</evidence>
<feature type="domain" description="CAAX prenyl protease 2/Lysostaphin resistance protein A-like" evidence="2">
    <location>
        <begin position="175"/>
        <end position="272"/>
    </location>
</feature>
<protein>
    <recommendedName>
        <fullName evidence="2">CAAX prenyl protease 2/Lysostaphin resistance protein A-like domain-containing protein</fullName>
    </recommendedName>
</protein>
<feature type="transmembrane region" description="Helical" evidence="1">
    <location>
        <begin position="127"/>
        <end position="149"/>
    </location>
</feature>
<feature type="transmembrane region" description="Helical" evidence="1">
    <location>
        <begin position="260"/>
        <end position="279"/>
    </location>
</feature>
<evidence type="ECO:0000256" key="1">
    <source>
        <dbReference type="SAM" id="Phobius"/>
    </source>
</evidence>
<dbReference type="Proteomes" id="UP000239735">
    <property type="component" value="Unassembled WGS sequence"/>
</dbReference>
<dbReference type="OrthoDB" id="1523022at2"/>
<keyword evidence="1" id="KW-0812">Transmembrane</keyword>
<accession>A0A2N9L7P8</accession>
<gene>
    <name evidence="3" type="ORF">SBA5_220174</name>
</gene>
<feature type="transmembrane region" description="Helical" evidence="1">
    <location>
        <begin position="161"/>
        <end position="185"/>
    </location>
</feature>
<dbReference type="AlphaFoldDB" id="A0A2N9L7P8"/>
<dbReference type="Pfam" id="PF02517">
    <property type="entry name" value="Rce1-like"/>
    <property type="match status" value="1"/>
</dbReference>
<feature type="transmembrane region" description="Helical" evidence="1">
    <location>
        <begin position="85"/>
        <end position="106"/>
    </location>
</feature>
<dbReference type="GO" id="GO:0004175">
    <property type="term" value="F:endopeptidase activity"/>
    <property type="evidence" value="ECO:0007669"/>
    <property type="project" value="UniProtKB-ARBA"/>
</dbReference>
<evidence type="ECO:0000313" key="4">
    <source>
        <dbReference type="Proteomes" id="UP000239735"/>
    </source>
</evidence>
<keyword evidence="1" id="KW-0472">Membrane</keyword>
<keyword evidence="1" id="KW-1133">Transmembrane helix</keyword>
<dbReference type="InterPro" id="IPR003675">
    <property type="entry name" value="Rce1/LyrA-like_dom"/>
</dbReference>
<organism evidence="3 4">
    <name type="scientific">Candidatus Sulfuritelmatomonas gaucii</name>
    <dbReference type="NCBI Taxonomy" id="2043161"/>
    <lineage>
        <taxon>Bacteria</taxon>
        <taxon>Pseudomonadati</taxon>
        <taxon>Acidobacteriota</taxon>
        <taxon>Terriglobia</taxon>
        <taxon>Terriglobales</taxon>
        <taxon>Acidobacteriaceae</taxon>
        <taxon>Candidatus Sulfuritelmatomonas</taxon>
    </lineage>
</organism>
<dbReference type="GO" id="GO:0080120">
    <property type="term" value="P:CAAX-box protein maturation"/>
    <property type="evidence" value="ECO:0007669"/>
    <property type="project" value="UniProtKB-ARBA"/>
</dbReference>
<name>A0A2N9L7P8_9BACT</name>
<dbReference type="EMBL" id="OKRB01000078">
    <property type="protein sequence ID" value="SPE19328.1"/>
    <property type="molecule type" value="Genomic_DNA"/>
</dbReference>
<reference evidence="4" key="1">
    <citation type="submission" date="2018-02" db="EMBL/GenBank/DDBJ databases">
        <authorList>
            <person name="Hausmann B."/>
        </authorList>
    </citation>
    <scope>NUCLEOTIDE SEQUENCE [LARGE SCALE GENOMIC DNA]</scope>
    <source>
        <strain evidence="4">Peat soil MAG SbA5</strain>
    </source>
</reference>
<proteinExistence type="predicted"/>
<feature type="transmembrane region" description="Helical" evidence="1">
    <location>
        <begin position="50"/>
        <end position="73"/>
    </location>
</feature>